<keyword evidence="2" id="KW-0808">Transferase</keyword>
<evidence type="ECO:0000256" key="2">
    <source>
        <dbReference type="ARBA" id="ARBA00022679"/>
    </source>
</evidence>
<sequence>MSSGSSSPDAELWRAHTRVWNVLFSYVKSMALKCAVELGVADVLHAGGGGHPMALSVLASQLSVPPSRTAALGRVMRLLVHSGFFTRTTASGEEEEAYALTPISTALLVKEKPECLNNLVLLELHPILSSPMHYLSQWLTDATAAAAPTSFEKFHGASIFGLAAENAEINRLFNEGMAADAGAVAKVLVGDRGRHLFHGLRSLVDVGGGIGDFTVAIAKAFPQMKCVVFDLPHVVAASELGTKATTVEAVAGDMFESIPPAQAVLLKWILHDWNDEDCVRILRNCKKAIPPRDQGGKVLIIDIVMKSEEGSREEELETQLLFDVHMLGVEEGKQRTESEWANLFRAAGFADYNIIPIFGIRSIIEAVYI</sequence>
<evidence type="ECO:0000259" key="5">
    <source>
        <dbReference type="Pfam" id="PF08100"/>
    </source>
</evidence>
<dbReference type="GO" id="GO:0032259">
    <property type="term" value="P:methylation"/>
    <property type="evidence" value="ECO:0007669"/>
    <property type="project" value="UniProtKB-KW"/>
</dbReference>
<reference evidence="6 7" key="1">
    <citation type="submission" date="2020-08" db="EMBL/GenBank/DDBJ databases">
        <title>Plant Genome Project.</title>
        <authorList>
            <person name="Zhang R.-G."/>
        </authorList>
    </citation>
    <scope>NUCLEOTIDE SEQUENCE [LARGE SCALE GENOMIC DNA]</scope>
    <source>
        <tissue evidence="6">Rhizome</tissue>
    </source>
</reference>
<dbReference type="InterPro" id="IPR016461">
    <property type="entry name" value="COMT-like"/>
</dbReference>
<feature type="domain" description="O-methyltransferase C-terminal" evidence="4">
    <location>
        <begin position="139"/>
        <end position="350"/>
    </location>
</feature>
<dbReference type="GO" id="GO:0046983">
    <property type="term" value="F:protein dimerization activity"/>
    <property type="evidence" value="ECO:0007669"/>
    <property type="project" value="InterPro"/>
</dbReference>
<evidence type="ECO:0000313" key="7">
    <source>
        <dbReference type="Proteomes" id="UP000734854"/>
    </source>
</evidence>
<dbReference type="EMBL" id="JACMSC010000018">
    <property type="protein sequence ID" value="KAG6474842.1"/>
    <property type="molecule type" value="Genomic_DNA"/>
</dbReference>
<gene>
    <name evidence="6" type="ORF">ZIOFF_064057</name>
</gene>
<dbReference type="Pfam" id="PF00891">
    <property type="entry name" value="Methyltransf_2"/>
    <property type="match status" value="1"/>
</dbReference>
<dbReference type="OrthoDB" id="2410195at2759"/>
<keyword evidence="7" id="KW-1185">Reference proteome</keyword>
<dbReference type="InterPro" id="IPR001077">
    <property type="entry name" value="COMT_C"/>
</dbReference>
<dbReference type="Proteomes" id="UP000734854">
    <property type="component" value="Unassembled WGS sequence"/>
</dbReference>
<comment type="caution">
    <text evidence="6">The sequence shown here is derived from an EMBL/GenBank/DDBJ whole genome shotgun (WGS) entry which is preliminary data.</text>
</comment>
<feature type="domain" description="O-methyltransferase dimerisation" evidence="5">
    <location>
        <begin position="20"/>
        <end position="109"/>
    </location>
</feature>
<dbReference type="InterPro" id="IPR012967">
    <property type="entry name" value="COMT_dimerisation"/>
</dbReference>
<evidence type="ECO:0000256" key="1">
    <source>
        <dbReference type="ARBA" id="ARBA00022603"/>
    </source>
</evidence>
<dbReference type="PANTHER" id="PTHR11746">
    <property type="entry name" value="O-METHYLTRANSFERASE"/>
    <property type="match status" value="1"/>
</dbReference>
<protein>
    <submittedName>
        <fullName evidence="6">Uncharacterized protein</fullName>
    </submittedName>
</protein>
<dbReference type="PIRSF" id="PIRSF005739">
    <property type="entry name" value="O-mtase"/>
    <property type="match status" value="1"/>
</dbReference>
<dbReference type="GO" id="GO:0008757">
    <property type="term" value="F:S-adenosylmethionine-dependent methyltransferase activity"/>
    <property type="evidence" value="ECO:0007669"/>
    <property type="project" value="UniProtKB-ARBA"/>
</dbReference>
<dbReference type="GO" id="GO:0008171">
    <property type="term" value="F:O-methyltransferase activity"/>
    <property type="evidence" value="ECO:0007669"/>
    <property type="project" value="InterPro"/>
</dbReference>
<dbReference type="FunFam" id="1.10.10.10:FF:000213">
    <property type="entry name" value="Coniferyl alcohol 9-O-methyltransferase"/>
    <property type="match status" value="1"/>
</dbReference>
<evidence type="ECO:0000256" key="3">
    <source>
        <dbReference type="ARBA" id="ARBA00022691"/>
    </source>
</evidence>
<keyword evidence="1" id="KW-0489">Methyltransferase</keyword>
<dbReference type="AlphaFoldDB" id="A0A8J5CHW0"/>
<evidence type="ECO:0000313" key="6">
    <source>
        <dbReference type="EMBL" id="KAG6474842.1"/>
    </source>
</evidence>
<keyword evidence="3" id="KW-0949">S-adenosyl-L-methionine</keyword>
<dbReference type="PROSITE" id="PS51683">
    <property type="entry name" value="SAM_OMT_II"/>
    <property type="match status" value="1"/>
</dbReference>
<accession>A0A8J5CHW0</accession>
<dbReference type="Pfam" id="PF08100">
    <property type="entry name" value="Dimerisation"/>
    <property type="match status" value="1"/>
</dbReference>
<evidence type="ECO:0000259" key="4">
    <source>
        <dbReference type="Pfam" id="PF00891"/>
    </source>
</evidence>
<proteinExistence type="predicted"/>
<dbReference type="FunFam" id="3.40.50.150:FF:000057">
    <property type="entry name" value="O-methyltransferase ZRP4"/>
    <property type="match status" value="1"/>
</dbReference>
<organism evidence="6 7">
    <name type="scientific">Zingiber officinale</name>
    <name type="common">Ginger</name>
    <name type="synonym">Amomum zingiber</name>
    <dbReference type="NCBI Taxonomy" id="94328"/>
    <lineage>
        <taxon>Eukaryota</taxon>
        <taxon>Viridiplantae</taxon>
        <taxon>Streptophyta</taxon>
        <taxon>Embryophyta</taxon>
        <taxon>Tracheophyta</taxon>
        <taxon>Spermatophyta</taxon>
        <taxon>Magnoliopsida</taxon>
        <taxon>Liliopsida</taxon>
        <taxon>Zingiberales</taxon>
        <taxon>Zingiberaceae</taxon>
        <taxon>Zingiber</taxon>
    </lineage>
</organism>
<name>A0A8J5CHW0_ZINOF</name>